<organism evidence="2 3">
    <name type="scientific">Methanimicrococcus hongohii</name>
    <dbReference type="NCBI Taxonomy" id="3028295"/>
    <lineage>
        <taxon>Archaea</taxon>
        <taxon>Methanobacteriati</taxon>
        <taxon>Methanobacteriota</taxon>
        <taxon>Stenosarchaea group</taxon>
        <taxon>Methanomicrobia</taxon>
        <taxon>Methanosarcinales</taxon>
        <taxon>Methanosarcinaceae</taxon>
        <taxon>Methanimicrococcus</taxon>
    </lineage>
</organism>
<gene>
    <name evidence="2" type="ORF">MmiHf6_14510</name>
</gene>
<evidence type="ECO:0000313" key="2">
    <source>
        <dbReference type="EMBL" id="WNY24122.1"/>
    </source>
</evidence>
<feature type="transmembrane region" description="Helical" evidence="1">
    <location>
        <begin position="222"/>
        <end position="239"/>
    </location>
</feature>
<keyword evidence="1" id="KW-1133">Transmembrane helix</keyword>
<accession>A0AA96VC12</accession>
<keyword evidence="3" id="KW-1185">Reference proteome</keyword>
<keyword evidence="1" id="KW-0472">Membrane</keyword>
<dbReference type="KEGG" id="mehf:MmiHf6_14510"/>
<sequence>MAKNNSKYKKVFNKNKLTAIAIILIAFAAIFYLYIDLEKPAVNQPDSLNYSISGFISEYMQEDLIHPKIVQTQIIDGELYVTFTDERYPNLAGIVQFQRGWNLLWHPVKADFGDWPISVMNTNFNEDMHSEIVYGIQTDSRIAYYESIVTLNENEPEETVLYGENITAPNFIHKYETEYYTFKFHLYDVEGNNITADFFNGTYNDSIPRGTVSSGGLGNYRSMYTVILLAGLIIAWFFWANDPRPISWQEKKETKREKKTFSKIKKEITENPAKKKAAMVFAAVLIFSVLLYTAFYSTLPTSNSLERSIERSTDAVNVTVLETKKDNGDLLVLFKSDNKSGLVTFKQGLNFLYQPYAYSTNGDNYITAHYQIADIYNRVIVTGVDCDPEAASYKVIQNYYDTEKEQIIHYQNKIHEPDFIDIYEPYKPAGYWGVIRIYDADGNDITKDYSNDGGGGWLNYSSLYLKTKLCQVIFVLGLLLAWGYWITPDRKKEDED</sequence>
<feature type="transmembrane region" description="Helical" evidence="1">
    <location>
        <begin position="277"/>
        <end position="299"/>
    </location>
</feature>
<proteinExistence type="predicted"/>
<keyword evidence="1" id="KW-0812">Transmembrane</keyword>
<dbReference type="EMBL" id="CP131059">
    <property type="protein sequence ID" value="WNY24122.1"/>
    <property type="molecule type" value="Genomic_DNA"/>
</dbReference>
<evidence type="ECO:0000256" key="1">
    <source>
        <dbReference type="SAM" id="Phobius"/>
    </source>
</evidence>
<name>A0AA96VC12_9EURY</name>
<feature type="transmembrane region" description="Helical" evidence="1">
    <location>
        <begin position="469"/>
        <end position="487"/>
    </location>
</feature>
<dbReference type="Proteomes" id="UP001302978">
    <property type="component" value="Chromosome"/>
</dbReference>
<evidence type="ECO:0000313" key="3">
    <source>
        <dbReference type="Proteomes" id="UP001302978"/>
    </source>
</evidence>
<dbReference type="AlphaFoldDB" id="A0AA96VC12"/>
<protein>
    <submittedName>
        <fullName evidence="2">Uncharacterized protein</fullName>
    </submittedName>
</protein>
<feature type="transmembrane region" description="Helical" evidence="1">
    <location>
        <begin position="17"/>
        <end position="35"/>
    </location>
</feature>
<reference evidence="2 3" key="1">
    <citation type="submission" date="2023-07" db="EMBL/GenBank/DDBJ databases">
        <title>Closed genoem sequence of Methanomicrococcus sp. Hf6.</title>
        <authorList>
            <person name="Poehlein A."/>
            <person name="Protasov E."/>
            <person name="Platt K."/>
            <person name="Reeh H."/>
            <person name="Daniel R."/>
            <person name="Brune A."/>
        </authorList>
    </citation>
    <scope>NUCLEOTIDE SEQUENCE [LARGE SCALE GENOMIC DNA]</scope>
    <source>
        <strain evidence="2 3">Hf6</strain>
    </source>
</reference>